<dbReference type="RefSeq" id="WP_146302953.1">
    <property type="nucleotide sequence ID" value="NZ_JANXKU010000008.1"/>
</dbReference>
<evidence type="ECO:0000259" key="3">
    <source>
        <dbReference type="PROSITE" id="PS50977"/>
    </source>
</evidence>
<dbReference type="SUPFAM" id="SSF46689">
    <property type="entry name" value="Homeodomain-like"/>
    <property type="match status" value="1"/>
</dbReference>
<reference evidence="4 5" key="1">
    <citation type="submission" date="2019-04" db="EMBL/GenBank/DDBJ databases">
        <title>In vitro growth and metabolic characteristics of meat-borne Lactobacillus algidus strains.</title>
        <authorList>
            <person name="Sade E."/>
            <person name="Per J."/>
            <person name="Tytti H."/>
            <person name="Johanna B.K."/>
        </authorList>
    </citation>
    <scope>NUCLEOTIDE SEQUENCE [LARGE SCALE GENOMIC DNA]</scope>
    <source>
        <strain evidence="4 5">LTS37-1</strain>
    </source>
</reference>
<protein>
    <submittedName>
        <fullName evidence="4">TetR family transcriptional regulator</fullName>
    </submittedName>
</protein>
<dbReference type="PANTHER" id="PTHR43479">
    <property type="entry name" value="ACREF/ENVCD OPERON REPRESSOR-RELATED"/>
    <property type="match status" value="1"/>
</dbReference>
<dbReference type="Gene3D" id="1.10.357.10">
    <property type="entry name" value="Tetracycline Repressor, domain 2"/>
    <property type="match status" value="1"/>
</dbReference>
<dbReference type="PANTHER" id="PTHR43479:SF11">
    <property type="entry name" value="ACREF_ENVCD OPERON REPRESSOR-RELATED"/>
    <property type="match status" value="1"/>
</dbReference>
<gene>
    <name evidence="4" type="ORF">LABALGLTS371_12090</name>
</gene>
<feature type="DNA-binding region" description="H-T-H motif" evidence="2">
    <location>
        <begin position="29"/>
        <end position="48"/>
    </location>
</feature>
<feature type="domain" description="HTH tetR-type" evidence="3">
    <location>
        <begin position="6"/>
        <end position="66"/>
    </location>
</feature>
<dbReference type="InterPro" id="IPR001647">
    <property type="entry name" value="HTH_TetR"/>
</dbReference>
<accession>A0A5C6MCW3</accession>
<dbReference type="Proteomes" id="UP000321659">
    <property type="component" value="Unassembled WGS sequence"/>
</dbReference>
<evidence type="ECO:0000256" key="2">
    <source>
        <dbReference type="PROSITE-ProRule" id="PRU00335"/>
    </source>
</evidence>
<sequence length="188" mass="21775">MKKKDDSKITKILDSAVTIILAEGVAALSTTKIAKMMGIAQSNIYLYFKNKDDLLKNIYHREFERIRQISDLEKLNDRTILVNERIDYYIHSVFDYAIAYPNSLTVIEQIKSLNILEDDLYSGNEQVIQLLNEGIQKGYLKDVPINLHMVTVFNILHRHALNINQGLYSKQKYSYQIISKMILDSICQ</sequence>
<comment type="caution">
    <text evidence="4">The sequence shown here is derived from an EMBL/GenBank/DDBJ whole genome shotgun (WGS) entry which is preliminary data.</text>
</comment>
<evidence type="ECO:0000313" key="4">
    <source>
        <dbReference type="EMBL" id="TWW10711.1"/>
    </source>
</evidence>
<organism evidence="4 5">
    <name type="scientific">Dellaglioa algida</name>
    <dbReference type="NCBI Taxonomy" id="105612"/>
    <lineage>
        <taxon>Bacteria</taxon>
        <taxon>Bacillati</taxon>
        <taxon>Bacillota</taxon>
        <taxon>Bacilli</taxon>
        <taxon>Lactobacillales</taxon>
        <taxon>Lactobacillaceae</taxon>
        <taxon>Dellaglioa</taxon>
    </lineage>
</organism>
<dbReference type="PRINTS" id="PR00455">
    <property type="entry name" value="HTHTETR"/>
</dbReference>
<dbReference type="Pfam" id="PF00440">
    <property type="entry name" value="TetR_N"/>
    <property type="match status" value="1"/>
</dbReference>
<dbReference type="InterPro" id="IPR009057">
    <property type="entry name" value="Homeodomain-like_sf"/>
</dbReference>
<name>A0A5C6MCW3_9LACO</name>
<evidence type="ECO:0000256" key="1">
    <source>
        <dbReference type="ARBA" id="ARBA00023125"/>
    </source>
</evidence>
<evidence type="ECO:0000313" key="5">
    <source>
        <dbReference type="Proteomes" id="UP000321659"/>
    </source>
</evidence>
<dbReference type="GO" id="GO:0003677">
    <property type="term" value="F:DNA binding"/>
    <property type="evidence" value="ECO:0007669"/>
    <property type="project" value="UniProtKB-UniRule"/>
</dbReference>
<keyword evidence="1 2" id="KW-0238">DNA-binding</keyword>
<dbReference type="AlphaFoldDB" id="A0A5C6MCW3"/>
<dbReference type="EMBL" id="SRRQ01000009">
    <property type="protein sequence ID" value="TWW10711.1"/>
    <property type="molecule type" value="Genomic_DNA"/>
</dbReference>
<dbReference type="InterPro" id="IPR050624">
    <property type="entry name" value="HTH-type_Tx_Regulator"/>
</dbReference>
<proteinExistence type="predicted"/>
<dbReference type="PROSITE" id="PS50977">
    <property type="entry name" value="HTH_TETR_2"/>
    <property type="match status" value="1"/>
</dbReference>